<sequence length="113" mass="12718">MVTIGGFILSGSLGLLARRIQVSLIGKTFPFSYQRLVGYGLSSGFFMTSYYFFSGVVDGNRELLDRRLQVLREQRAKVEAFSELTELGDQRATAPAMQGRFFKLLDKYGAPYK</sequence>
<keyword evidence="2" id="KW-1185">Reference proteome</keyword>
<gene>
    <name evidence="1" type="ORF">CLIB1444_03S03840</name>
</gene>
<evidence type="ECO:0000313" key="1">
    <source>
        <dbReference type="EMBL" id="CAH6720075.1"/>
    </source>
</evidence>
<comment type="caution">
    <text evidence="1">The sequence shown here is derived from an EMBL/GenBank/DDBJ whole genome shotgun (WGS) entry which is preliminary data.</text>
</comment>
<dbReference type="Proteomes" id="UP001152531">
    <property type="component" value="Unassembled WGS sequence"/>
</dbReference>
<dbReference type="EMBL" id="CALSDN010000003">
    <property type="protein sequence ID" value="CAH6720075.1"/>
    <property type="molecule type" value="Genomic_DNA"/>
</dbReference>
<name>A0ACA9Y577_9ASCO</name>
<protein>
    <submittedName>
        <fullName evidence="1">Uncharacterized protein</fullName>
    </submittedName>
</protein>
<organism evidence="1 2">
    <name type="scientific">[Candida] jaroonii</name>
    <dbReference type="NCBI Taxonomy" id="467808"/>
    <lineage>
        <taxon>Eukaryota</taxon>
        <taxon>Fungi</taxon>
        <taxon>Dikarya</taxon>
        <taxon>Ascomycota</taxon>
        <taxon>Saccharomycotina</taxon>
        <taxon>Pichiomycetes</taxon>
        <taxon>Debaryomycetaceae</taxon>
        <taxon>Yamadazyma</taxon>
    </lineage>
</organism>
<evidence type="ECO:0000313" key="2">
    <source>
        <dbReference type="Proteomes" id="UP001152531"/>
    </source>
</evidence>
<accession>A0ACA9Y577</accession>
<reference evidence="1" key="1">
    <citation type="submission" date="2022-06" db="EMBL/GenBank/DDBJ databases">
        <authorList>
            <person name="Legras J.-L."/>
            <person name="Devillers H."/>
            <person name="Grondin C."/>
        </authorList>
    </citation>
    <scope>NUCLEOTIDE SEQUENCE</scope>
    <source>
        <strain evidence="1">CLIB 1444</strain>
    </source>
</reference>
<proteinExistence type="predicted"/>